<evidence type="ECO:0000313" key="4">
    <source>
        <dbReference type="Proteomes" id="UP000027345"/>
    </source>
</evidence>
<keyword evidence="1" id="KW-0732">Signal</keyword>
<dbReference type="AlphaFoldDB" id="A0A066U7V2"/>
<dbReference type="InterPro" id="IPR035992">
    <property type="entry name" value="Ricin_B-like_lectins"/>
</dbReference>
<protein>
    <submittedName>
        <fullName evidence="3">Beta-xylosidase</fullName>
    </submittedName>
</protein>
<sequence length="614" mass="65811">MDLSRQRPRVRRGLAALLITGALTGASAVVLTAPARAADESVSVDFSAVGGSPTYRASGWIYGMTENAAAPPDHFFQDVRFQAMRAGGAQLDSPGGWVSGRYDRRWNATRAQLLRTRALGGQFVLLVHDLWGADGYPISRFPGDNGDWSDYDAFLTRLIGDVRATGAPVEWDLWNEPNISLFWNRPQSQYFEMWRRAYQRVRAAFPAHAIVGPSLAGVPSTSASWWTQYLDFVRGSNTVPDIVSWHSLPGDPVANVAAADASLGSRGIPHPRPYQINEYGASNEQNPGDGAWYIARLERAGADGLRANWASAGNLHNDLANLLVRNSAGRYLPKGEWWAYRFYGSQTGQIVASKPSPGYDPFATKAAGAAKVLVGGGGTTGNVAVALQRLDTTSGVVQNNQVRVVVQRIPYNGGAAVASPVTIRDSVVAVSGNAVTVDLPHTTIDDAFAVTLLPPSDAGFQSVAVAQHSQLCLDNTDAGTADGNRQQQDFCDGNGRQQWNFRPVPGAAGTYTVVNQQSGKCLEVAGASADDGAAVQQRTCADGATNQQFTPRRVTYAGNDAHDYQLVARHSGKCVDVSGVSTAARGQVIQWTCRAVTQNSPLNQTWRLWGRGPA</sequence>
<evidence type="ECO:0000259" key="2">
    <source>
        <dbReference type="SMART" id="SM00458"/>
    </source>
</evidence>
<keyword evidence="4" id="KW-1185">Reference proteome</keyword>
<dbReference type="STRING" id="287986.DV20_21980"/>
<dbReference type="PROSITE" id="PS50231">
    <property type="entry name" value="RICIN_B_LECTIN"/>
    <property type="match status" value="1"/>
</dbReference>
<evidence type="ECO:0000313" key="3">
    <source>
        <dbReference type="EMBL" id="KDN20159.1"/>
    </source>
</evidence>
<organism evidence="3 4">
    <name type="scientific">Amycolatopsis rifamycinica</name>
    <dbReference type="NCBI Taxonomy" id="287986"/>
    <lineage>
        <taxon>Bacteria</taxon>
        <taxon>Bacillati</taxon>
        <taxon>Actinomycetota</taxon>
        <taxon>Actinomycetes</taxon>
        <taxon>Pseudonocardiales</taxon>
        <taxon>Pseudonocardiaceae</taxon>
        <taxon>Amycolatopsis</taxon>
    </lineage>
</organism>
<dbReference type="SUPFAM" id="SSF51445">
    <property type="entry name" value="(Trans)glycosidases"/>
    <property type="match status" value="1"/>
</dbReference>
<dbReference type="Proteomes" id="UP000027345">
    <property type="component" value="Unassembled WGS sequence"/>
</dbReference>
<comment type="caution">
    <text evidence="3">The sequence shown here is derived from an EMBL/GenBank/DDBJ whole genome shotgun (WGS) entry which is preliminary data.</text>
</comment>
<dbReference type="OrthoDB" id="7594877at2"/>
<proteinExistence type="predicted"/>
<evidence type="ECO:0000256" key="1">
    <source>
        <dbReference type="SAM" id="SignalP"/>
    </source>
</evidence>
<feature type="chain" id="PRO_5038944422" evidence="1">
    <location>
        <begin position="38"/>
        <end position="614"/>
    </location>
</feature>
<dbReference type="CDD" id="cd00161">
    <property type="entry name" value="beta-trefoil_Ricin-like"/>
    <property type="match status" value="1"/>
</dbReference>
<feature type="signal peptide" evidence="1">
    <location>
        <begin position="1"/>
        <end position="37"/>
    </location>
</feature>
<dbReference type="Pfam" id="PF14200">
    <property type="entry name" value="RicinB_lectin_2"/>
    <property type="match status" value="1"/>
</dbReference>
<reference evidence="3 4" key="1">
    <citation type="submission" date="2014-05" db="EMBL/GenBank/DDBJ databases">
        <title>Draft genome sequence of Amycolatopsis rifamycinica DSM 46095.</title>
        <authorList>
            <person name="Lal R."/>
            <person name="Saxena A."/>
            <person name="Kumari R."/>
            <person name="Mukherjee U."/>
            <person name="Singh P."/>
            <person name="Sangwan N."/>
            <person name="Mahato N.K."/>
        </authorList>
    </citation>
    <scope>NUCLEOTIDE SEQUENCE [LARGE SCALE GENOMIC DNA]</scope>
    <source>
        <strain evidence="3 4">DSM 46095</strain>
    </source>
</reference>
<dbReference type="SMART" id="SM00458">
    <property type="entry name" value="RICIN"/>
    <property type="match status" value="1"/>
</dbReference>
<dbReference type="EMBL" id="JMQI01000046">
    <property type="protein sequence ID" value="KDN20159.1"/>
    <property type="molecule type" value="Genomic_DNA"/>
</dbReference>
<dbReference type="Gene3D" id="2.80.10.50">
    <property type="match status" value="2"/>
</dbReference>
<feature type="domain" description="Ricin B lectin" evidence="2">
    <location>
        <begin position="458"/>
        <end position="609"/>
    </location>
</feature>
<dbReference type="InterPro" id="IPR000772">
    <property type="entry name" value="Ricin_B_lectin"/>
</dbReference>
<dbReference type="SUPFAM" id="SSF50370">
    <property type="entry name" value="Ricin B-like lectins"/>
    <property type="match status" value="1"/>
</dbReference>
<dbReference type="eggNOG" id="COG3664">
    <property type="taxonomic scope" value="Bacteria"/>
</dbReference>
<accession>A0A066U7V2</accession>
<dbReference type="RefSeq" id="WP_043783087.1">
    <property type="nucleotide sequence ID" value="NZ_JMQI01000046.1"/>
</dbReference>
<dbReference type="Gene3D" id="3.20.20.80">
    <property type="entry name" value="Glycosidases"/>
    <property type="match status" value="1"/>
</dbReference>
<name>A0A066U7V2_9PSEU</name>
<gene>
    <name evidence="3" type="ORF">DV20_21980</name>
</gene>
<dbReference type="InterPro" id="IPR017853">
    <property type="entry name" value="GH"/>
</dbReference>